<dbReference type="OrthoDB" id="115773at2759"/>
<dbReference type="SUPFAM" id="SSF54001">
    <property type="entry name" value="Cysteine proteinases"/>
    <property type="match status" value="1"/>
</dbReference>
<feature type="region of interest" description="Disordered" evidence="4">
    <location>
        <begin position="204"/>
        <end position="223"/>
    </location>
</feature>
<dbReference type="GO" id="GO:0006508">
    <property type="term" value="P:proteolysis"/>
    <property type="evidence" value="ECO:0007669"/>
    <property type="project" value="UniProtKB-KW"/>
</dbReference>
<feature type="compositionally biased region" description="Pro residues" evidence="4">
    <location>
        <begin position="130"/>
        <end position="160"/>
    </location>
</feature>
<evidence type="ECO:0000259" key="5">
    <source>
        <dbReference type="Pfam" id="PF02902"/>
    </source>
</evidence>
<keyword evidence="3" id="KW-0378">Hydrolase</keyword>
<dbReference type="Pfam" id="PF02902">
    <property type="entry name" value="Peptidase_C48"/>
    <property type="match status" value="1"/>
</dbReference>
<feature type="region of interest" description="Disordered" evidence="4">
    <location>
        <begin position="113"/>
        <end position="196"/>
    </location>
</feature>
<protein>
    <recommendedName>
        <fullName evidence="5">Ubiquitin-like protease family profile domain-containing protein</fullName>
    </recommendedName>
</protein>
<evidence type="ECO:0000313" key="7">
    <source>
        <dbReference type="Proteomes" id="UP000198211"/>
    </source>
</evidence>
<feature type="compositionally biased region" description="Polar residues" evidence="4">
    <location>
        <begin position="113"/>
        <end position="126"/>
    </location>
</feature>
<dbReference type="GO" id="GO:0008234">
    <property type="term" value="F:cysteine-type peptidase activity"/>
    <property type="evidence" value="ECO:0007669"/>
    <property type="project" value="InterPro"/>
</dbReference>
<name>A0A225UYG1_9STRA</name>
<dbReference type="AlphaFoldDB" id="A0A225UYG1"/>
<gene>
    <name evidence="6" type="ORF">PHMEG_00032295</name>
</gene>
<evidence type="ECO:0000256" key="2">
    <source>
        <dbReference type="ARBA" id="ARBA00022670"/>
    </source>
</evidence>
<keyword evidence="2" id="KW-0645">Protease</keyword>
<feature type="compositionally biased region" description="Polar residues" evidence="4">
    <location>
        <begin position="205"/>
        <end position="222"/>
    </location>
</feature>
<feature type="domain" description="Ubiquitin-like protease family profile" evidence="5">
    <location>
        <begin position="472"/>
        <end position="580"/>
    </location>
</feature>
<comment type="similarity">
    <text evidence="1">Belongs to the peptidase C48 family.</text>
</comment>
<sequence length="585" mass="65651">CRHIFYLRKALNMETLIPTQCLMERWLLSTARSYYSVRSRRETPWDVNRKYREAKQVTARICATLSEFGMSEFRVALGVLRRLDMIMKNGKMDHVERMLSTLSDAASSVDGSLSEYVQSDPVTSPARTIPSPPVPARTIPPPPVSPPHNRPASHPSPPPESVVFGDNEDYSSENGDATFQRTSDQPVDSQNEQQSELESIVQPLIPSTVNSNQQTNSRTINFSAGPHISFEVENPIKSRGRPRQKPKNLSLQNVHDTLDNSPTFASLQILRQFKTYIFVSRPKNPTAYKLSKVPATKVVWRLDGLTRVLPAGLLRRCQEKPTALQKKHVGLAEKDTALEVHGVGCFDGSTLRVMRSWHDAMSAMKLLDRTVAWIRAIDFGIEVPEDFYIVEDASLSDRVNQIDPLSSDMEICYLAAKGTLGDKVMHTTTASLFGQDPSTLVLDCTLFGIVVNGTSTTDMSKIEAALFKLSREKIVIPFNFNGNRWCSIMVDLAVPEIKYYGPMRSSYTKDARGFAEKLKPLLPVDPGETFRVLPYETGMDVQVDSYNCGVYVLLGFEQFVGKEALGNLSKKKLDYFRYRYLSISV</sequence>
<reference evidence="7" key="1">
    <citation type="submission" date="2017-03" db="EMBL/GenBank/DDBJ databases">
        <title>Phytopthora megakarya and P. palmivora, two closely related causual agents of cacao black pod achieved similar genome size and gene model numbers by different mechanisms.</title>
        <authorList>
            <person name="Ali S."/>
            <person name="Shao J."/>
            <person name="Larry D.J."/>
            <person name="Kronmiller B."/>
            <person name="Shen D."/>
            <person name="Strem M.D."/>
            <person name="Melnick R.L."/>
            <person name="Guiltinan M.J."/>
            <person name="Tyler B.M."/>
            <person name="Meinhardt L.W."/>
            <person name="Bailey B.A."/>
        </authorList>
    </citation>
    <scope>NUCLEOTIDE SEQUENCE [LARGE SCALE GENOMIC DNA]</scope>
    <source>
        <strain evidence="7">zdho120</strain>
    </source>
</reference>
<feature type="compositionally biased region" description="Polar residues" evidence="4">
    <location>
        <begin position="172"/>
        <end position="196"/>
    </location>
</feature>
<evidence type="ECO:0000256" key="3">
    <source>
        <dbReference type="ARBA" id="ARBA00022801"/>
    </source>
</evidence>
<keyword evidence="7" id="KW-1185">Reference proteome</keyword>
<proteinExistence type="inferred from homology"/>
<dbReference type="Gene3D" id="3.40.395.10">
    <property type="entry name" value="Adenoviral Proteinase, Chain A"/>
    <property type="match status" value="1"/>
</dbReference>
<feature type="non-terminal residue" evidence="6">
    <location>
        <position position="1"/>
    </location>
</feature>
<comment type="caution">
    <text evidence="6">The sequence shown here is derived from an EMBL/GenBank/DDBJ whole genome shotgun (WGS) entry which is preliminary data.</text>
</comment>
<dbReference type="EMBL" id="NBNE01010701">
    <property type="protein sequence ID" value="OWY97229.1"/>
    <property type="molecule type" value="Genomic_DNA"/>
</dbReference>
<evidence type="ECO:0000256" key="1">
    <source>
        <dbReference type="ARBA" id="ARBA00005234"/>
    </source>
</evidence>
<evidence type="ECO:0000313" key="6">
    <source>
        <dbReference type="EMBL" id="OWY97229.1"/>
    </source>
</evidence>
<dbReference type="InterPro" id="IPR038765">
    <property type="entry name" value="Papain-like_cys_pep_sf"/>
</dbReference>
<dbReference type="Proteomes" id="UP000198211">
    <property type="component" value="Unassembled WGS sequence"/>
</dbReference>
<accession>A0A225UYG1</accession>
<evidence type="ECO:0000256" key="4">
    <source>
        <dbReference type="SAM" id="MobiDB-lite"/>
    </source>
</evidence>
<dbReference type="InterPro" id="IPR003653">
    <property type="entry name" value="Peptidase_C48_C"/>
</dbReference>
<organism evidence="6 7">
    <name type="scientific">Phytophthora megakarya</name>
    <dbReference type="NCBI Taxonomy" id="4795"/>
    <lineage>
        <taxon>Eukaryota</taxon>
        <taxon>Sar</taxon>
        <taxon>Stramenopiles</taxon>
        <taxon>Oomycota</taxon>
        <taxon>Peronosporomycetes</taxon>
        <taxon>Peronosporales</taxon>
        <taxon>Peronosporaceae</taxon>
        <taxon>Phytophthora</taxon>
    </lineage>
</organism>